<dbReference type="InterPro" id="IPR036875">
    <property type="entry name" value="Znf_CCHC_sf"/>
</dbReference>
<evidence type="ECO:0000256" key="10">
    <source>
        <dbReference type="SAM" id="MobiDB-lite"/>
    </source>
</evidence>
<dbReference type="SMART" id="SM00343">
    <property type="entry name" value="ZnF_C2HC"/>
    <property type="match status" value="1"/>
</dbReference>
<dbReference type="PANTHER" id="PTHR47165">
    <property type="entry name" value="OS03G0429900 PROTEIN"/>
    <property type="match status" value="1"/>
</dbReference>
<dbReference type="FunFam" id="2.40.50.140:FF:000090">
    <property type="entry name" value="Replication protein A subunit"/>
    <property type="match status" value="1"/>
</dbReference>
<dbReference type="InterPro" id="IPR031657">
    <property type="entry name" value="REPA_OB_2"/>
</dbReference>
<dbReference type="GO" id="GO:0005634">
    <property type="term" value="C:nucleus"/>
    <property type="evidence" value="ECO:0007669"/>
    <property type="project" value="UniProtKB-SubCell"/>
</dbReference>
<dbReference type="Pfam" id="PF00098">
    <property type="entry name" value="zf-CCHC"/>
    <property type="match status" value="1"/>
</dbReference>
<evidence type="ECO:0000259" key="11">
    <source>
        <dbReference type="PROSITE" id="PS50158"/>
    </source>
</evidence>
<evidence type="ECO:0000256" key="7">
    <source>
        <dbReference type="ARBA" id="ARBA00023125"/>
    </source>
</evidence>
<evidence type="ECO:0000256" key="8">
    <source>
        <dbReference type="ARBA" id="ARBA00023242"/>
    </source>
</evidence>
<evidence type="ECO:0000313" key="13">
    <source>
        <dbReference type="Proteomes" id="UP001457282"/>
    </source>
</evidence>
<dbReference type="EMBL" id="JBEDUW010000005">
    <property type="protein sequence ID" value="KAK9928170.1"/>
    <property type="molecule type" value="Genomic_DNA"/>
</dbReference>
<dbReference type="CDD" id="cd04476">
    <property type="entry name" value="RPA1_DBD_C"/>
    <property type="match status" value="1"/>
</dbReference>
<dbReference type="PANTHER" id="PTHR47165:SF4">
    <property type="entry name" value="OS03G0429900 PROTEIN"/>
    <property type="match status" value="1"/>
</dbReference>
<keyword evidence="6" id="KW-0862">Zinc</keyword>
<feature type="compositionally biased region" description="Polar residues" evidence="10">
    <location>
        <begin position="1"/>
        <end position="11"/>
    </location>
</feature>
<dbReference type="GO" id="GO:0008270">
    <property type="term" value="F:zinc ion binding"/>
    <property type="evidence" value="ECO:0007669"/>
    <property type="project" value="UniProtKB-KW"/>
</dbReference>
<keyword evidence="13" id="KW-1185">Reference proteome</keyword>
<evidence type="ECO:0000256" key="5">
    <source>
        <dbReference type="ARBA" id="ARBA00022771"/>
    </source>
</evidence>
<comment type="subcellular location">
    <subcellularLocation>
        <location evidence="1">Nucleus</location>
    </subcellularLocation>
</comment>
<keyword evidence="4" id="KW-0479">Metal-binding</keyword>
<dbReference type="GO" id="GO:0003677">
    <property type="term" value="F:DNA binding"/>
    <property type="evidence" value="ECO:0007669"/>
    <property type="project" value="UniProtKB-KW"/>
</dbReference>
<organism evidence="12 13">
    <name type="scientific">Rubus argutus</name>
    <name type="common">Southern blackberry</name>
    <dbReference type="NCBI Taxonomy" id="59490"/>
    <lineage>
        <taxon>Eukaryota</taxon>
        <taxon>Viridiplantae</taxon>
        <taxon>Streptophyta</taxon>
        <taxon>Embryophyta</taxon>
        <taxon>Tracheophyta</taxon>
        <taxon>Spermatophyta</taxon>
        <taxon>Magnoliopsida</taxon>
        <taxon>eudicotyledons</taxon>
        <taxon>Gunneridae</taxon>
        <taxon>Pentapetalae</taxon>
        <taxon>rosids</taxon>
        <taxon>fabids</taxon>
        <taxon>Rosales</taxon>
        <taxon>Rosaceae</taxon>
        <taxon>Rosoideae</taxon>
        <taxon>Rosoideae incertae sedis</taxon>
        <taxon>Rubus</taxon>
    </lineage>
</organism>
<evidence type="ECO:0000256" key="6">
    <source>
        <dbReference type="ARBA" id="ARBA00022833"/>
    </source>
</evidence>
<dbReference type="SUPFAM" id="SSF50249">
    <property type="entry name" value="Nucleic acid-binding proteins"/>
    <property type="match status" value="3"/>
</dbReference>
<feature type="region of interest" description="Disordered" evidence="10">
    <location>
        <begin position="527"/>
        <end position="546"/>
    </location>
</feature>
<dbReference type="CDD" id="cd04474">
    <property type="entry name" value="RPA1_DBD_A"/>
    <property type="match status" value="1"/>
</dbReference>
<keyword evidence="8" id="KW-0539">Nucleus</keyword>
<feature type="region of interest" description="Disordered" evidence="10">
    <location>
        <begin position="1"/>
        <end position="41"/>
    </location>
</feature>
<dbReference type="Pfam" id="PF08646">
    <property type="entry name" value="Rep_fac-A_C"/>
    <property type="match status" value="1"/>
</dbReference>
<accession>A0AAW1WXW6</accession>
<feature type="domain" description="CCHC-type" evidence="11">
    <location>
        <begin position="504"/>
        <end position="518"/>
    </location>
</feature>
<dbReference type="InterPro" id="IPR001878">
    <property type="entry name" value="Znf_CCHC"/>
</dbReference>
<evidence type="ECO:0000256" key="4">
    <source>
        <dbReference type="ARBA" id="ARBA00022723"/>
    </source>
</evidence>
<keyword evidence="7" id="KW-0238">DNA-binding</keyword>
<dbReference type="Gene3D" id="2.40.50.140">
    <property type="entry name" value="Nucleic acid-binding proteins"/>
    <property type="match status" value="3"/>
</dbReference>
<dbReference type="PROSITE" id="PS50158">
    <property type="entry name" value="ZF_CCHC"/>
    <property type="match status" value="1"/>
</dbReference>
<dbReference type="InterPro" id="IPR004365">
    <property type="entry name" value="NA-bd_OB_tRNA"/>
</dbReference>
<evidence type="ECO:0000256" key="9">
    <source>
        <dbReference type="PROSITE-ProRule" id="PRU00047"/>
    </source>
</evidence>
<dbReference type="Gene3D" id="4.10.60.10">
    <property type="entry name" value="Zinc finger, CCHC-type"/>
    <property type="match status" value="1"/>
</dbReference>
<dbReference type="InterPro" id="IPR013955">
    <property type="entry name" value="Rep_factor-A_C"/>
</dbReference>
<evidence type="ECO:0000256" key="2">
    <source>
        <dbReference type="ARBA" id="ARBA00005690"/>
    </source>
</evidence>
<dbReference type="SUPFAM" id="SSF57756">
    <property type="entry name" value="Retrovirus zinc finger-like domains"/>
    <property type="match status" value="1"/>
</dbReference>
<dbReference type="FunFam" id="2.40.50.140:FF:000041">
    <property type="entry name" value="Replication protein A subunit"/>
    <property type="match status" value="1"/>
</dbReference>
<dbReference type="Proteomes" id="UP001457282">
    <property type="component" value="Unassembled WGS sequence"/>
</dbReference>
<feature type="compositionally biased region" description="Low complexity" evidence="10">
    <location>
        <begin position="14"/>
        <end position="27"/>
    </location>
</feature>
<protein>
    <recommendedName>
        <fullName evidence="11">CCHC-type domain-containing protein</fullName>
    </recommendedName>
</protein>
<dbReference type="AlphaFoldDB" id="A0AAW1WXW6"/>
<evidence type="ECO:0000256" key="1">
    <source>
        <dbReference type="ARBA" id="ARBA00004123"/>
    </source>
</evidence>
<keyword evidence="3" id="KW-0235">DNA replication</keyword>
<comment type="caution">
    <text evidence="12">The sequence shown here is derived from an EMBL/GenBank/DDBJ whole genome shotgun (WGS) entry which is preliminary data.</text>
</comment>
<sequence>MTYQQTRSNSYAHPPQSTSQQSPLSPYARPPQPPPVYYNTGPFAKNEAPARLVKIPSLNPFQNSWTIKARVTAKSELRSYTNARGGGKVYNFDLLDDSGGEIRATCFNPVAEIFYKLIEVGKVYLISKGSVKTARRNFNNLNNDYEILLDTTSTIQLCFEDDGSIQQQQFNFRPLSDVEGLEKNNIVDIMGVVSFISPAASIMTKNGETQKRSLRLKDMSCRSVELVESMTSMGGGWRVETMATSQLLIEPKNSQADEVRVWFDREGRNSPCVSISREKASVGRNDIRNRKTISQIKDEKLGTSEKPDWIIVGATVISIKGDNYLYSACPLNIGDRQCNKKVENNGDGTWRCERCGQSVEQCDYRYILNLQIQDHTGIVWVTSFQESGEEIMGITTKDFHYLKYEKQDEEKVAEIFRRVHFTKFIFKLKINQETYSDGMNDTGVGIAASRQHTAAMSVGYSTNATITSREFGAPVNQVGHFGSQYNRPTISSTSSAVGNSSGECYKCLQPGHFAKDCPGSNLAAPAYESSGGQPGRYGVSNQRASY</sequence>
<dbReference type="GO" id="GO:0006260">
    <property type="term" value="P:DNA replication"/>
    <property type="evidence" value="ECO:0007669"/>
    <property type="project" value="UniProtKB-KW"/>
</dbReference>
<dbReference type="Pfam" id="PF16900">
    <property type="entry name" value="REPA_OB_2"/>
    <property type="match status" value="1"/>
</dbReference>
<evidence type="ECO:0000313" key="12">
    <source>
        <dbReference type="EMBL" id="KAK9928170.1"/>
    </source>
</evidence>
<comment type="similarity">
    <text evidence="2">Belongs to the replication factor A protein 1 family.</text>
</comment>
<evidence type="ECO:0000256" key="3">
    <source>
        <dbReference type="ARBA" id="ARBA00022705"/>
    </source>
</evidence>
<dbReference type="InterPro" id="IPR012340">
    <property type="entry name" value="NA-bd_OB-fold"/>
</dbReference>
<dbReference type="Pfam" id="PF01336">
    <property type="entry name" value="tRNA_anti-codon"/>
    <property type="match status" value="1"/>
</dbReference>
<proteinExistence type="inferred from homology"/>
<keyword evidence="5 9" id="KW-0863">Zinc-finger</keyword>
<reference evidence="12 13" key="1">
    <citation type="journal article" date="2023" name="G3 (Bethesda)">
        <title>A chromosome-length genome assembly and annotation of blackberry (Rubus argutus, cv. 'Hillquist').</title>
        <authorList>
            <person name="Bruna T."/>
            <person name="Aryal R."/>
            <person name="Dudchenko O."/>
            <person name="Sargent D.J."/>
            <person name="Mead D."/>
            <person name="Buti M."/>
            <person name="Cavallini A."/>
            <person name="Hytonen T."/>
            <person name="Andres J."/>
            <person name="Pham M."/>
            <person name="Weisz D."/>
            <person name="Mascagni F."/>
            <person name="Usai G."/>
            <person name="Natali L."/>
            <person name="Bassil N."/>
            <person name="Fernandez G.E."/>
            <person name="Lomsadze A."/>
            <person name="Armour M."/>
            <person name="Olukolu B."/>
            <person name="Poorten T."/>
            <person name="Britton C."/>
            <person name="Davik J."/>
            <person name="Ashrafi H."/>
            <person name="Aiden E.L."/>
            <person name="Borodovsky M."/>
            <person name="Worthington M."/>
        </authorList>
    </citation>
    <scope>NUCLEOTIDE SEQUENCE [LARGE SCALE GENOMIC DNA]</scope>
    <source>
        <strain evidence="12">PI 553951</strain>
    </source>
</reference>
<name>A0AAW1WXW6_RUBAR</name>
<dbReference type="InterPro" id="IPR047192">
    <property type="entry name" value="Euk_RPA1_DBD_C"/>
</dbReference>
<gene>
    <name evidence="12" type="ORF">M0R45_025316</name>
</gene>